<sequence length="587" mass="64961">MSATWSYLLMVSLGIRAMGAGPEDSMYIPAGVYSTSTNIPHFGRIMMSSIGDGRCVFGFKPSPREAVFTVPPFRMKRGSRKDCFVYDSSGFFDRLSLGRHFEELTKRVGPSINYTDIGICRSGDTNIRLRLAGEEYPMRKVMTRRRTIQQASRPDPDVDEPLDLSSGSRGQQEGADGATAGKSANSDVAQPSRSNKRTAGDDSSPPRPAKVRTTQAEGVNIPDLGQLLGLEAATQPMSFPPHSPEEDTPTAGYYDNAEPISGFEKVRITLRQDLVCTLEFFLSGEKSTRIVGPGKMEYSRHGMCYQFDTKNRSVVSSLGAISRKLREKNLPGLYVASVGVCRSETSEVLELKLWDKRCLVTRVFEHPVTIGDGRCVFGFKPSAREQPFTVPSFRMKRGGTEDCFVYDPNGFFDRLSLHRHFEELTKRVGSSINYTDIGICRSGDTNIRLRLAGEEYPMRKVMRSESRQQASRKGPDVDAPLDQRTGSKRHQEGADYAKYGESMESHATRRSNPHKRTADHDSSPPRPGKLRSTQSKGVNVPNHGALVGPEAATQPMSATSLFPAVNNYKPRVLTLTRNTSLASRESV</sequence>
<evidence type="ECO:0000313" key="4">
    <source>
        <dbReference type="Proteomes" id="UP000541610"/>
    </source>
</evidence>
<accession>A0A7J6P0R8</accession>
<comment type="caution">
    <text evidence="3">The sequence shown here is derived from an EMBL/GenBank/DDBJ whole genome shotgun (WGS) entry which is preliminary data.</text>
</comment>
<feature type="compositionally biased region" description="Polar residues" evidence="1">
    <location>
        <begin position="182"/>
        <end position="193"/>
    </location>
</feature>
<feature type="region of interest" description="Disordered" evidence="1">
    <location>
        <begin position="142"/>
        <end position="222"/>
    </location>
</feature>
<evidence type="ECO:0000256" key="1">
    <source>
        <dbReference type="SAM" id="MobiDB-lite"/>
    </source>
</evidence>
<proteinExistence type="predicted"/>
<organism evidence="3 4">
    <name type="scientific">Perkinsus olseni</name>
    <name type="common">Perkinsus atlanticus</name>
    <dbReference type="NCBI Taxonomy" id="32597"/>
    <lineage>
        <taxon>Eukaryota</taxon>
        <taxon>Sar</taxon>
        <taxon>Alveolata</taxon>
        <taxon>Perkinsozoa</taxon>
        <taxon>Perkinsea</taxon>
        <taxon>Perkinsida</taxon>
        <taxon>Perkinsidae</taxon>
        <taxon>Perkinsus</taxon>
    </lineage>
</organism>
<dbReference type="OrthoDB" id="10354634at2759"/>
<feature type="signal peptide" evidence="2">
    <location>
        <begin position="1"/>
        <end position="20"/>
    </location>
</feature>
<feature type="chain" id="PRO_5029904070" evidence="2">
    <location>
        <begin position="21"/>
        <end position="587"/>
    </location>
</feature>
<evidence type="ECO:0000256" key="2">
    <source>
        <dbReference type="SAM" id="SignalP"/>
    </source>
</evidence>
<dbReference type="Proteomes" id="UP000541610">
    <property type="component" value="Unassembled WGS sequence"/>
</dbReference>
<dbReference type="AlphaFoldDB" id="A0A7J6P0R8"/>
<evidence type="ECO:0000313" key="3">
    <source>
        <dbReference type="EMBL" id="KAF4689370.1"/>
    </source>
</evidence>
<feature type="region of interest" description="Disordered" evidence="1">
    <location>
        <begin position="235"/>
        <end position="256"/>
    </location>
</feature>
<reference evidence="3 4" key="1">
    <citation type="submission" date="2020-04" db="EMBL/GenBank/DDBJ databases">
        <title>Perkinsus olseni comparative genomics.</title>
        <authorList>
            <person name="Bogema D.R."/>
        </authorList>
    </citation>
    <scope>NUCLEOTIDE SEQUENCE [LARGE SCALE GENOMIC DNA]</scope>
    <source>
        <strain evidence="3">00978-12</strain>
    </source>
</reference>
<feature type="region of interest" description="Disordered" evidence="1">
    <location>
        <begin position="460"/>
        <end position="552"/>
    </location>
</feature>
<gene>
    <name evidence="3" type="ORF">FOZ60_001704</name>
</gene>
<name>A0A7J6P0R8_PEROL</name>
<keyword evidence="2" id="KW-0732">Signal</keyword>
<protein>
    <submittedName>
        <fullName evidence="3">Uncharacterized protein</fullName>
    </submittedName>
</protein>
<dbReference type="EMBL" id="JABANP010000126">
    <property type="protein sequence ID" value="KAF4689370.1"/>
    <property type="molecule type" value="Genomic_DNA"/>
</dbReference>